<dbReference type="RefSeq" id="WP_345566802.1">
    <property type="nucleotide sequence ID" value="NZ_BAABDQ010000013.1"/>
</dbReference>
<comment type="caution">
    <text evidence="2">The sequence shown here is derived from an EMBL/GenBank/DDBJ whole genome shotgun (WGS) entry which is preliminary data.</text>
</comment>
<dbReference type="Proteomes" id="UP001500630">
    <property type="component" value="Unassembled WGS sequence"/>
</dbReference>
<proteinExistence type="predicted"/>
<name>A0ABP6XR61_9ACTN</name>
<evidence type="ECO:0000313" key="2">
    <source>
        <dbReference type="EMBL" id="GAA3570863.1"/>
    </source>
</evidence>
<protein>
    <recommendedName>
        <fullName evidence="4">DUF4446 family protein</fullName>
    </recommendedName>
</protein>
<organism evidence="2 3">
    <name type="scientific">Nonomuraea rosea</name>
    <dbReference type="NCBI Taxonomy" id="638574"/>
    <lineage>
        <taxon>Bacteria</taxon>
        <taxon>Bacillati</taxon>
        <taxon>Actinomycetota</taxon>
        <taxon>Actinomycetes</taxon>
        <taxon>Streptosporangiales</taxon>
        <taxon>Streptosporangiaceae</taxon>
        <taxon>Nonomuraea</taxon>
    </lineage>
</organism>
<sequence length="143" mass="15590">MFGLDTVESILLILLLVILGIGVSRWIGRRKVARVHIGLDHITPVDVQVRAHDLIEAGKFRDAIALIRKESQVSRRTATEVAGVLRAGGILPGFPLLGEDDLPTKVRKLIEAGSRKEAVFLARSTEDMSQSDAEAFVDALLPD</sequence>
<feature type="transmembrane region" description="Helical" evidence="1">
    <location>
        <begin position="6"/>
        <end position="27"/>
    </location>
</feature>
<evidence type="ECO:0000256" key="1">
    <source>
        <dbReference type="SAM" id="Phobius"/>
    </source>
</evidence>
<evidence type="ECO:0000313" key="3">
    <source>
        <dbReference type="Proteomes" id="UP001500630"/>
    </source>
</evidence>
<reference evidence="3" key="1">
    <citation type="journal article" date="2019" name="Int. J. Syst. Evol. Microbiol.">
        <title>The Global Catalogue of Microorganisms (GCM) 10K type strain sequencing project: providing services to taxonomists for standard genome sequencing and annotation.</title>
        <authorList>
            <consortium name="The Broad Institute Genomics Platform"/>
            <consortium name="The Broad Institute Genome Sequencing Center for Infectious Disease"/>
            <person name="Wu L."/>
            <person name="Ma J."/>
        </authorList>
    </citation>
    <scope>NUCLEOTIDE SEQUENCE [LARGE SCALE GENOMIC DNA]</scope>
    <source>
        <strain evidence="3">JCM 17326</strain>
    </source>
</reference>
<keyword evidence="1" id="KW-0812">Transmembrane</keyword>
<keyword evidence="1" id="KW-1133">Transmembrane helix</keyword>
<keyword evidence="1" id="KW-0472">Membrane</keyword>
<gene>
    <name evidence="2" type="ORF">GCM10022419_059650</name>
</gene>
<accession>A0ABP6XR61</accession>
<evidence type="ECO:0008006" key="4">
    <source>
        <dbReference type="Google" id="ProtNLM"/>
    </source>
</evidence>
<keyword evidence="3" id="KW-1185">Reference proteome</keyword>
<dbReference type="EMBL" id="BAABDQ010000013">
    <property type="protein sequence ID" value="GAA3570863.1"/>
    <property type="molecule type" value="Genomic_DNA"/>
</dbReference>